<evidence type="ECO:0000256" key="2">
    <source>
        <dbReference type="ARBA" id="ARBA00009904"/>
    </source>
</evidence>
<dbReference type="OrthoDB" id="85892at2157"/>
<sequence length="685" mass="75271">MRPARMSKIRAVILDEKVDAVVRQLHKSGLVELYDLTTKLEDAEWKTIVKSSSSAEYGRNVASHMIKVNKTLDLFSNVADQEKVTLGTMLNPVLPTKKNVTFESAEEALNYVENIVNSVESEVSEPAARLSELESKETALENLKENVSYLTDFDYDIKDLGMGEYTYVTAGILNKAVFSEFEADLDQLTEGCISIAAGKTFIDEDGKTEKLPVVIAMLKDYAEVAGAELRKHGFDRFDINAEGTPSNVLNNTVSELNSVKGEIKSTVDKLKALGKKWNDELLVTYEILENEKDRAESYSSMGMTERTYLIEAWAPKFDVNKAKEIIESASEGYAVVEIDEPDVDESEIPVKLNNSKFFKPFEMLTEMYSMPKYNEIDPTVLLLPTFILFYGIMLTDAFYGVLLTIAGLILQHRIGKVSEGAYNLGYILKLSGIVTIVAGILTGSYLGDFALQFLGFDIFQTALALVNPLGGSVYISEASPLFEFFGVSINNGPIAILLFSIILGIAHLFVGMFLGFKDTLKNVGFLDAFLNQGMWMLLILAIIFTSLTGNGMVTVGVLIPVMLLSMYKGFKNGGVLDAMLGALDITGFLGNVLSYARLLALCLSTGGLAMAVNIMAGLLDKSVPVVGVILAVLMLIGGHAFNFSMNGLGSFIHSLRLHYVEFFGQFYEGGGKKFIPFKAKKEYTE</sequence>
<keyword evidence="6 10" id="KW-0406">Ion transport</keyword>
<comment type="caution">
    <text evidence="11">The sequence shown here is derived from an EMBL/GenBank/DDBJ whole genome shotgun (WGS) entry which is preliminary data.</text>
</comment>
<evidence type="ECO:0000256" key="7">
    <source>
        <dbReference type="ARBA" id="ARBA00023136"/>
    </source>
</evidence>
<protein>
    <recommendedName>
        <fullName evidence="9 10">A-type ATP synthase subunit I</fullName>
    </recommendedName>
</protein>
<evidence type="ECO:0000256" key="3">
    <source>
        <dbReference type="ARBA" id="ARBA00022448"/>
    </source>
</evidence>
<proteinExistence type="inferred from homology"/>
<feature type="transmembrane region" description="Helical" evidence="10">
    <location>
        <begin position="380"/>
        <end position="406"/>
    </location>
</feature>
<evidence type="ECO:0000256" key="8">
    <source>
        <dbReference type="ARBA" id="ARBA00059506"/>
    </source>
</evidence>
<dbReference type="GO" id="GO:0033179">
    <property type="term" value="C:proton-transporting V-type ATPase, V0 domain"/>
    <property type="evidence" value="ECO:0007669"/>
    <property type="project" value="InterPro"/>
</dbReference>
<evidence type="ECO:0000256" key="4">
    <source>
        <dbReference type="ARBA" id="ARBA00022692"/>
    </source>
</evidence>
<feature type="transmembrane region" description="Helical" evidence="10">
    <location>
        <begin position="625"/>
        <end position="643"/>
    </location>
</feature>
<comment type="function">
    <text evidence="8">Component of the A-type ATP synthase that produces ATP from ADP in the presence of a proton gradient across the membrane.</text>
</comment>
<reference evidence="11" key="1">
    <citation type="submission" date="2021-03" db="EMBL/GenBank/DDBJ databases">
        <title>Genomic Encyclopedia of Type Strains, Phase IV (KMG-V): Genome sequencing to study the core and pangenomes of soil and plant-associated prokaryotes.</title>
        <authorList>
            <person name="Whitman W."/>
        </authorList>
    </citation>
    <scope>NUCLEOTIDE SEQUENCE</scope>
    <source>
        <strain evidence="11">C4</strain>
    </source>
</reference>
<dbReference type="AlphaFoldDB" id="A0A8J7UUM1"/>
<feature type="transmembrane region" description="Helical" evidence="10">
    <location>
        <begin position="494"/>
        <end position="516"/>
    </location>
</feature>
<dbReference type="GO" id="GO:0051117">
    <property type="term" value="F:ATPase binding"/>
    <property type="evidence" value="ECO:0007669"/>
    <property type="project" value="TreeGrafter"/>
</dbReference>
<dbReference type="EMBL" id="JAGGMV010000002">
    <property type="protein sequence ID" value="MBP2201481.1"/>
    <property type="molecule type" value="Genomic_DNA"/>
</dbReference>
<dbReference type="GO" id="GO:0016471">
    <property type="term" value="C:vacuolar proton-transporting V-type ATPase complex"/>
    <property type="evidence" value="ECO:0007669"/>
    <property type="project" value="TreeGrafter"/>
</dbReference>
<dbReference type="GO" id="GO:0046961">
    <property type="term" value="F:proton-transporting ATPase activity, rotational mechanism"/>
    <property type="evidence" value="ECO:0007669"/>
    <property type="project" value="InterPro"/>
</dbReference>
<dbReference type="GO" id="GO:0007035">
    <property type="term" value="P:vacuolar acidification"/>
    <property type="evidence" value="ECO:0007669"/>
    <property type="project" value="TreeGrafter"/>
</dbReference>
<organism evidence="11 12">
    <name type="scientific">Methanococcus voltae</name>
    <dbReference type="NCBI Taxonomy" id="2188"/>
    <lineage>
        <taxon>Archaea</taxon>
        <taxon>Methanobacteriati</taxon>
        <taxon>Methanobacteriota</taxon>
        <taxon>Methanomada group</taxon>
        <taxon>Methanococci</taxon>
        <taxon>Methanococcales</taxon>
        <taxon>Methanococcaceae</taxon>
        <taxon>Methanococcus</taxon>
    </lineage>
</organism>
<evidence type="ECO:0000313" key="11">
    <source>
        <dbReference type="EMBL" id="MBP2201481.1"/>
    </source>
</evidence>
<dbReference type="InterPro" id="IPR002490">
    <property type="entry name" value="V-ATPase_116kDa_su"/>
</dbReference>
<evidence type="ECO:0000256" key="6">
    <source>
        <dbReference type="ARBA" id="ARBA00023065"/>
    </source>
</evidence>
<keyword evidence="5 10" id="KW-1133">Transmembrane helix</keyword>
<evidence type="ECO:0000313" key="12">
    <source>
        <dbReference type="Proteomes" id="UP000740329"/>
    </source>
</evidence>
<comment type="similarity">
    <text evidence="2 10">Belongs to the V-ATPase 116 kDa subunit family.</text>
</comment>
<dbReference type="Proteomes" id="UP000740329">
    <property type="component" value="Unassembled WGS sequence"/>
</dbReference>
<evidence type="ECO:0000256" key="1">
    <source>
        <dbReference type="ARBA" id="ARBA00004141"/>
    </source>
</evidence>
<dbReference type="Gene3D" id="3.30.70.2170">
    <property type="match status" value="1"/>
</dbReference>
<keyword evidence="3 10" id="KW-0813">Transport</keyword>
<name>A0A8J7UUM1_METVO</name>
<accession>A0A8J7UUM1</accession>
<dbReference type="RefSeq" id="WP_209590965.1">
    <property type="nucleotide sequence ID" value="NZ_JAGGMU010000002.1"/>
</dbReference>
<keyword evidence="7 10" id="KW-0472">Membrane</keyword>
<evidence type="ECO:0000256" key="5">
    <source>
        <dbReference type="ARBA" id="ARBA00022989"/>
    </source>
</evidence>
<feature type="transmembrane region" description="Helical" evidence="10">
    <location>
        <begin position="426"/>
        <end position="446"/>
    </location>
</feature>
<dbReference type="PANTHER" id="PTHR11629">
    <property type="entry name" value="VACUOLAR PROTON ATPASES"/>
    <property type="match status" value="1"/>
</dbReference>
<keyword evidence="4 10" id="KW-0812">Transmembrane</keyword>
<dbReference type="Pfam" id="PF01496">
    <property type="entry name" value="V_ATPase_I"/>
    <property type="match status" value="2"/>
</dbReference>
<dbReference type="NCBIfam" id="NF004428">
    <property type="entry name" value="PRK05771.2-1"/>
    <property type="match status" value="1"/>
</dbReference>
<gene>
    <name evidence="11" type="ORF">J3E07_000893</name>
</gene>
<comment type="subcellular location">
    <subcellularLocation>
        <location evidence="1">Membrane</location>
        <topology evidence="1">Multi-pass membrane protein</topology>
    </subcellularLocation>
</comment>
<feature type="transmembrane region" description="Helical" evidence="10">
    <location>
        <begin position="575"/>
        <end position="593"/>
    </location>
</feature>
<evidence type="ECO:0000256" key="10">
    <source>
        <dbReference type="RuleBase" id="RU361189"/>
    </source>
</evidence>
<evidence type="ECO:0000256" key="9">
    <source>
        <dbReference type="ARBA" id="ARBA00068671"/>
    </source>
</evidence>
<dbReference type="Gene3D" id="3.30.70.2750">
    <property type="match status" value="1"/>
</dbReference>
<dbReference type="Gene3D" id="1.20.1460.20">
    <property type="match status" value="1"/>
</dbReference>
<dbReference type="PANTHER" id="PTHR11629:SF63">
    <property type="entry name" value="V-TYPE PROTON ATPASE SUBUNIT A"/>
    <property type="match status" value="1"/>
</dbReference>
<feature type="transmembrane region" description="Helical" evidence="10">
    <location>
        <begin position="537"/>
        <end position="563"/>
    </location>
</feature>